<sequence length="212" mass="24545">MSGKMTKSRKPLRHLRRQAFVRRDEKGTSNVELPKPRPNGTKSWSKNKEKKTHKNQDKSGNRPKHTEDDKPEEHEEEDGDAQVDEEQPRNRRCVQVILARPSSSSDEEEDKQVDDSREYSSKRTNESIGSEGSNDLRNKLRRKSKTSDRAYDSHGDLRSIIEKSKGRKIEDSSVRSRLRPRVIDLREKLNSKSEDLRIKLLTTKNRGGEGQE</sequence>
<evidence type="ECO:0000313" key="3">
    <source>
        <dbReference type="Proteomes" id="UP000266723"/>
    </source>
</evidence>
<proteinExistence type="predicted"/>
<dbReference type="EMBL" id="QGKV02000299">
    <property type="protein sequence ID" value="KAF3596237.1"/>
    <property type="molecule type" value="Genomic_DNA"/>
</dbReference>
<protein>
    <submittedName>
        <fullName evidence="2">Uncharacterized protein</fullName>
    </submittedName>
</protein>
<feature type="compositionally biased region" description="Basic residues" evidence="1">
    <location>
        <begin position="1"/>
        <end position="20"/>
    </location>
</feature>
<reference evidence="2 3" key="1">
    <citation type="journal article" date="2020" name="BMC Genomics">
        <title>Intraspecific diversification of the crop wild relative Brassica cretica Lam. using demographic model selection.</title>
        <authorList>
            <person name="Kioukis A."/>
            <person name="Michalopoulou V.A."/>
            <person name="Briers L."/>
            <person name="Pirintsos S."/>
            <person name="Studholme D.J."/>
            <person name="Pavlidis P."/>
            <person name="Sarris P.F."/>
        </authorList>
    </citation>
    <scope>NUCLEOTIDE SEQUENCE [LARGE SCALE GENOMIC DNA]</scope>
    <source>
        <strain evidence="3">cv. PFS-1207/04</strain>
    </source>
</reference>
<evidence type="ECO:0000256" key="1">
    <source>
        <dbReference type="SAM" id="MobiDB-lite"/>
    </source>
</evidence>
<organism evidence="2 3">
    <name type="scientific">Brassica cretica</name>
    <name type="common">Mustard</name>
    <dbReference type="NCBI Taxonomy" id="69181"/>
    <lineage>
        <taxon>Eukaryota</taxon>
        <taxon>Viridiplantae</taxon>
        <taxon>Streptophyta</taxon>
        <taxon>Embryophyta</taxon>
        <taxon>Tracheophyta</taxon>
        <taxon>Spermatophyta</taxon>
        <taxon>Magnoliopsida</taxon>
        <taxon>eudicotyledons</taxon>
        <taxon>Gunneridae</taxon>
        <taxon>Pentapetalae</taxon>
        <taxon>rosids</taxon>
        <taxon>malvids</taxon>
        <taxon>Brassicales</taxon>
        <taxon>Brassicaceae</taxon>
        <taxon>Brassiceae</taxon>
        <taxon>Brassica</taxon>
    </lineage>
</organism>
<gene>
    <name evidence="2" type="ORF">DY000_02021896</name>
</gene>
<keyword evidence="3" id="KW-1185">Reference proteome</keyword>
<dbReference type="Proteomes" id="UP000266723">
    <property type="component" value="Unassembled WGS sequence"/>
</dbReference>
<feature type="compositionally biased region" description="Basic and acidic residues" evidence="1">
    <location>
        <begin position="145"/>
        <end position="174"/>
    </location>
</feature>
<name>A0ABQ7EGQ1_BRACR</name>
<feature type="region of interest" description="Disordered" evidence="1">
    <location>
        <begin position="1"/>
        <end position="176"/>
    </location>
</feature>
<feature type="compositionally biased region" description="Basic and acidic residues" evidence="1">
    <location>
        <begin position="113"/>
        <end position="125"/>
    </location>
</feature>
<feature type="compositionally biased region" description="Basic and acidic residues" evidence="1">
    <location>
        <begin position="54"/>
        <end position="73"/>
    </location>
</feature>
<comment type="caution">
    <text evidence="2">The sequence shown here is derived from an EMBL/GenBank/DDBJ whole genome shotgun (WGS) entry which is preliminary data.</text>
</comment>
<feature type="compositionally biased region" description="Polar residues" evidence="1">
    <location>
        <begin position="126"/>
        <end position="135"/>
    </location>
</feature>
<accession>A0ABQ7EGQ1</accession>
<feature type="compositionally biased region" description="Acidic residues" evidence="1">
    <location>
        <begin position="74"/>
        <end position="85"/>
    </location>
</feature>
<evidence type="ECO:0000313" key="2">
    <source>
        <dbReference type="EMBL" id="KAF3596237.1"/>
    </source>
</evidence>